<accession>M8AIQ8</accession>
<comment type="similarity">
    <text evidence="1">Belongs to the prefoldin subunit beta family.</text>
</comment>
<dbReference type="OMA" id="KFGRAIN"/>
<dbReference type="eggNOG" id="KOG1760">
    <property type="taxonomic scope" value="Eukaryota"/>
</dbReference>
<dbReference type="PANTHER" id="PTHR21100:SF9">
    <property type="entry name" value="PREFOLDIN SUBUNIT 4"/>
    <property type="match status" value="1"/>
</dbReference>
<protein>
    <submittedName>
        <fullName evidence="3">Putative prefoldin subunit 4</fullName>
    </submittedName>
</protein>
<dbReference type="GO" id="GO:0005737">
    <property type="term" value="C:cytoplasm"/>
    <property type="evidence" value="ECO:0007669"/>
    <property type="project" value="TreeGrafter"/>
</dbReference>
<gene>
    <name evidence="3" type="ORF">TRIUR3_01363</name>
</gene>
<evidence type="ECO:0000256" key="2">
    <source>
        <dbReference type="ARBA" id="ARBA00023186"/>
    </source>
</evidence>
<dbReference type="GO" id="GO:0051082">
    <property type="term" value="F:unfolded protein binding"/>
    <property type="evidence" value="ECO:0007669"/>
    <property type="project" value="InterPro"/>
</dbReference>
<sequence>MQQGDGTEAQVTWDDQQNINRFGRLNNRLHELADEIRLAKFFDLLLPELAANIFVLYSGLISDRILDAAFAPETKPLLKAPHAKCHLPFPSMYQEANENLEDAGNELILSDEDVVRFQIGEVFAHMPVDDVEAKLEQMKEDAAKKLERLEEEKESILTHMAELKKILYGKFGEAINLEED</sequence>
<dbReference type="SUPFAM" id="SSF46579">
    <property type="entry name" value="Prefoldin"/>
    <property type="match status" value="1"/>
</dbReference>
<proteinExistence type="inferred from homology"/>
<dbReference type="InterPro" id="IPR016661">
    <property type="entry name" value="PFDN4"/>
</dbReference>
<dbReference type="Pfam" id="PF01920">
    <property type="entry name" value="Prefoldin_2"/>
    <property type="match status" value="1"/>
</dbReference>
<dbReference type="EMBL" id="KD051070">
    <property type="protein sequence ID" value="EMS64855.1"/>
    <property type="molecule type" value="Genomic_DNA"/>
</dbReference>
<keyword evidence="2" id="KW-0143">Chaperone</keyword>
<dbReference type="GO" id="GO:0016272">
    <property type="term" value="C:prefoldin complex"/>
    <property type="evidence" value="ECO:0007669"/>
    <property type="project" value="InterPro"/>
</dbReference>
<dbReference type="STRING" id="4572.M8AIQ8"/>
<dbReference type="AlphaFoldDB" id="M8AIQ8"/>
<dbReference type="PIRSF" id="PIRSF016477">
    <property type="entry name" value="Prefoldin_subunit_4"/>
    <property type="match status" value="1"/>
</dbReference>
<evidence type="ECO:0000313" key="3">
    <source>
        <dbReference type="EMBL" id="EMS64855.1"/>
    </source>
</evidence>
<dbReference type="PANTHER" id="PTHR21100">
    <property type="entry name" value="PREFOLDIN SUBUNIT 4"/>
    <property type="match status" value="1"/>
</dbReference>
<dbReference type="InterPro" id="IPR002777">
    <property type="entry name" value="PFD_beta-like"/>
</dbReference>
<reference evidence="3" key="1">
    <citation type="journal article" date="2013" name="Nature">
        <title>Draft genome of the wheat A-genome progenitor Triticum urartu.</title>
        <authorList>
            <person name="Ling H.Q."/>
            <person name="Zhao S."/>
            <person name="Liu D."/>
            <person name="Wang J."/>
            <person name="Sun H."/>
            <person name="Zhang C."/>
            <person name="Fan H."/>
            <person name="Li D."/>
            <person name="Dong L."/>
            <person name="Tao Y."/>
            <person name="Gao C."/>
            <person name="Wu H."/>
            <person name="Li Y."/>
            <person name="Cui Y."/>
            <person name="Guo X."/>
            <person name="Zheng S."/>
            <person name="Wang B."/>
            <person name="Yu K."/>
            <person name="Liang Q."/>
            <person name="Yang W."/>
            <person name="Lou X."/>
            <person name="Chen J."/>
            <person name="Feng M."/>
            <person name="Jian J."/>
            <person name="Zhang X."/>
            <person name="Luo G."/>
            <person name="Jiang Y."/>
            <person name="Liu J."/>
            <person name="Wang Z."/>
            <person name="Sha Y."/>
            <person name="Zhang B."/>
            <person name="Wu H."/>
            <person name="Tang D."/>
            <person name="Shen Q."/>
            <person name="Xue P."/>
            <person name="Zou S."/>
            <person name="Wang X."/>
            <person name="Liu X."/>
            <person name="Wang F."/>
            <person name="Yang Y."/>
            <person name="An X."/>
            <person name="Dong Z."/>
            <person name="Zhang K."/>
            <person name="Zhang X."/>
            <person name="Luo M.C."/>
            <person name="Dvorak J."/>
            <person name="Tong Y."/>
            <person name="Wang J."/>
            <person name="Yang H."/>
            <person name="Li Z."/>
            <person name="Wang D."/>
            <person name="Zhang A."/>
            <person name="Wang J."/>
        </authorList>
    </citation>
    <scope>NUCLEOTIDE SEQUENCE</scope>
</reference>
<organism evidence="3">
    <name type="scientific">Triticum urartu</name>
    <name type="common">Red wild einkorn</name>
    <name type="synonym">Crithodium urartu</name>
    <dbReference type="NCBI Taxonomy" id="4572"/>
    <lineage>
        <taxon>Eukaryota</taxon>
        <taxon>Viridiplantae</taxon>
        <taxon>Streptophyta</taxon>
        <taxon>Embryophyta</taxon>
        <taxon>Tracheophyta</taxon>
        <taxon>Spermatophyta</taxon>
        <taxon>Magnoliopsida</taxon>
        <taxon>Liliopsida</taxon>
        <taxon>Poales</taxon>
        <taxon>Poaceae</taxon>
        <taxon>BOP clade</taxon>
        <taxon>Pooideae</taxon>
        <taxon>Triticodae</taxon>
        <taxon>Triticeae</taxon>
        <taxon>Triticinae</taxon>
        <taxon>Triticum</taxon>
    </lineage>
</organism>
<dbReference type="GO" id="GO:0006457">
    <property type="term" value="P:protein folding"/>
    <property type="evidence" value="ECO:0007669"/>
    <property type="project" value="InterPro"/>
</dbReference>
<name>M8AIQ8_TRIUA</name>
<evidence type="ECO:0000256" key="1">
    <source>
        <dbReference type="ARBA" id="ARBA00008045"/>
    </source>
</evidence>